<name>A0ABS0L3U0_9BACT</name>
<sequence length="215" mass="23614">MILTIFSLAFAVFNVSFAYFLDNLEADTITSGTFQFFDLGNPLGAIAHLALILASIITFIRWYRRAYYNLAASGVETNFTDGQTVAAWFIPFISLTRPYYVVREIWQSTQQLGTGVVTPHTLLRVWWVLFLLRGFIGVVANAVSGSNNLQAVQITLQVTAATLVFDAIAAGITALVIQRIMGFEQQLQLQAQVATLGGPAPEPDDLLLGEQESYA</sequence>
<keyword evidence="1" id="KW-0812">Transmembrane</keyword>
<evidence type="ECO:0000256" key="1">
    <source>
        <dbReference type="SAM" id="Phobius"/>
    </source>
</evidence>
<protein>
    <submittedName>
        <fullName evidence="3">DUF4328 domain-containing protein</fullName>
    </submittedName>
</protein>
<gene>
    <name evidence="3" type="ORF">I5L79_14765</name>
</gene>
<comment type="caution">
    <text evidence="3">The sequence shown here is derived from an EMBL/GenBank/DDBJ whole genome shotgun (WGS) entry which is preliminary data.</text>
</comment>
<dbReference type="InterPro" id="IPR025565">
    <property type="entry name" value="DUF4328"/>
</dbReference>
<dbReference type="Pfam" id="PF14219">
    <property type="entry name" value="DUF4328"/>
    <property type="match status" value="1"/>
</dbReference>
<evidence type="ECO:0000313" key="4">
    <source>
        <dbReference type="Proteomes" id="UP000601099"/>
    </source>
</evidence>
<dbReference type="RefSeq" id="WP_317191386.1">
    <property type="nucleotide sequence ID" value="NZ_JADWYK010000009.1"/>
</dbReference>
<evidence type="ECO:0000259" key="2">
    <source>
        <dbReference type="Pfam" id="PF14219"/>
    </source>
</evidence>
<keyword evidence="1" id="KW-1133">Transmembrane helix</keyword>
<dbReference type="Proteomes" id="UP000601099">
    <property type="component" value="Unassembled WGS sequence"/>
</dbReference>
<dbReference type="EMBL" id="JADWYK010000009">
    <property type="protein sequence ID" value="MBG8554816.1"/>
    <property type="molecule type" value="Genomic_DNA"/>
</dbReference>
<organism evidence="3 4">
    <name type="scientific">Hymenobacter guriensis</name>
    <dbReference type="NCBI Taxonomy" id="2793065"/>
    <lineage>
        <taxon>Bacteria</taxon>
        <taxon>Pseudomonadati</taxon>
        <taxon>Bacteroidota</taxon>
        <taxon>Cytophagia</taxon>
        <taxon>Cytophagales</taxon>
        <taxon>Hymenobacteraceae</taxon>
        <taxon>Hymenobacter</taxon>
    </lineage>
</organism>
<feature type="transmembrane region" description="Helical" evidence="1">
    <location>
        <begin position="42"/>
        <end position="63"/>
    </location>
</feature>
<feature type="transmembrane region" description="Helical" evidence="1">
    <location>
        <begin position="125"/>
        <end position="144"/>
    </location>
</feature>
<evidence type="ECO:0000313" key="3">
    <source>
        <dbReference type="EMBL" id="MBG8554816.1"/>
    </source>
</evidence>
<feature type="domain" description="DUF4328" evidence="2">
    <location>
        <begin position="33"/>
        <end position="181"/>
    </location>
</feature>
<keyword evidence="1" id="KW-0472">Membrane</keyword>
<reference evidence="3 4" key="1">
    <citation type="submission" date="2020-11" db="EMBL/GenBank/DDBJ databases">
        <title>Hymenobacter sp.</title>
        <authorList>
            <person name="Kim M.K."/>
        </authorList>
    </citation>
    <scope>NUCLEOTIDE SEQUENCE [LARGE SCALE GENOMIC DNA]</scope>
    <source>
        <strain evidence="3 4">BT594</strain>
    </source>
</reference>
<accession>A0ABS0L3U0</accession>
<feature type="transmembrane region" description="Helical" evidence="1">
    <location>
        <begin position="156"/>
        <end position="177"/>
    </location>
</feature>
<keyword evidence="4" id="KW-1185">Reference proteome</keyword>
<proteinExistence type="predicted"/>